<keyword evidence="1" id="KW-1133">Transmembrane helix</keyword>
<comment type="caution">
    <text evidence="2">The sequence shown here is derived from an EMBL/GenBank/DDBJ whole genome shotgun (WGS) entry which is preliminary data.</text>
</comment>
<organism evidence="2 3">
    <name type="scientific">Streptomyces massasporeus</name>
    <dbReference type="NCBI Taxonomy" id="67324"/>
    <lineage>
        <taxon>Bacteria</taxon>
        <taxon>Bacillati</taxon>
        <taxon>Actinomycetota</taxon>
        <taxon>Actinomycetes</taxon>
        <taxon>Kitasatosporales</taxon>
        <taxon>Streptomycetaceae</taxon>
        <taxon>Streptomyces</taxon>
    </lineage>
</organism>
<gene>
    <name evidence="2" type="ORF">ACFYM3_06875</name>
</gene>
<keyword evidence="1" id="KW-0472">Membrane</keyword>
<keyword evidence="1" id="KW-0812">Transmembrane</keyword>
<evidence type="ECO:0000313" key="3">
    <source>
        <dbReference type="Proteomes" id="UP001601288"/>
    </source>
</evidence>
<protein>
    <submittedName>
        <fullName evidence="2">SpdD-like protein</fullName>
    </submittedName>
</protein>
<evidence type="ECO:0000256" key="1">
    <source>
        <dbReference type="SAM" id="Phobius"/>
    </source>
</evidence>
<evidence type="ECO:0000313" key="2">
    <source>
        <dbReference type="EMBL" id="MFE9224351.1"/>
    </source>
</evidence>
<dbReference type="RefSeq" id="WP_358281594.1">
    <property type="nucleotide sequence ID" value="NZ_JBEYGJ010000011.1"/>
</dbReference>
<dbReference type="Proteomes" id="UP001601288">
    <property type="component" value="Unassembled WGS sequence"/>
</dbReference>
<reference evidence="2 3" key="1">
    <citation type="submission" date="2024-10" db="EMBL/GenBank/DDBJ databases">
        <title>The Natural Products Discovery Center: Release of the First 8490 Sequenced Strains for Exploring Actinobacteria Biosynthetic Diversity.</title>
        <authorList>
            <person name="Kalkreuter E."/>
            <person name="Kautsar S.A."/>
            <person name="Yang D."/>
            <person name="Bader C.D."/>
            <person name="Teijaro C.N."/>
            <person name="Fluegel L."/>
            <person name="Davis C.M."/>
            <person name="Simpson J.R."/>
            <person name="Lauterbach L."/>
            <person name="Steele A.D."/>
            <person name="Gui C."/>
            <person name="Meng S."/>
            <person name="Li G."/>
            <person name="Viehrig K."/>
            <person name="Ye F."/>
            <person name="Su P."/>
            <person name="Kiefer A.F."/>
            <person name="Nichols A."/>
            <person name="Cepeda A.J."/>
            <person name="Yan W."/>
            <person name="Fan B."/>
            <person name="Jiang Y."/>
            <person name="Adhikari A."/>
            <person name="Zheng C.-J."/>
            <person name="Schuster L."/>
            <person name="Cowan T.M."/>
            <person name="Smanski M.J."/>
            <person name="Chevrette M.G."/>
            <person name="De Carvalho L.P.S."/>
            <person name="Shen B."/>
        </authorList>
    </citation>
    <scope>NUCLEOTIDE SEQUENCE [LARGE SCALE GENOMIC DNA]</scope>
    <source>
        <strain evidence="2 3">NPDC007066</strain>
    </source>
</reference>
<sequence>MFRPKIPTMPTPTGQVSPPAVVEPTTIVPAAQVSQPAPVAPAPAPSRPTVQLAPCTALALVGGGTAVVLVVGAVLVSMLLAVAITGASVAVCAVVLRSLLASETKRR</sequence>
<name>A0ABW6L8V5_9ACTN</name>
<proteinExistence type="predicted"/>
<accession>A0ABW6L8V5</accession>
<keyword evidence="3" id="KW-1185">Reference proteome</keyword>
<dbReference type="EMBL" id="JBIAFP010000003">
    <property type="protein sequence ID" value="MFE9224351.1"/>
    <property type="molecule type" value="Genomic_DNA"/>
</dbReference>
<feature type="transmembrane region" description="Helical" evidence="1">
    <location>
        <begin position="52"/>
        <end position="73"/>
    </location>
</feature>
<feature type="transmembrane region" description="Helical" evidence="1">
    <location>
        <begin position="79"/>
        <end position="100"/>
    </location>
</feature>